<evidence type="ECO:0000313" key="2">
    <source>
        <dbReference type="EMBL" id="GFC81955.1"/>
    </source>
</evidence>
<name>A0A699R8A7_TANCI</name>
<gene>
    <name evidence="2" type="ORF">Tci_853925</name>
</gene>
<feature type="compositionally biased region" description="Acidic residues" evidence="1">
    <location>
        <begin position="73"/>
        <end position="85"/>
    </location>
</feature>
<accession>A0A699R8A7</accession>
<sequence>MGEEFEASEPLDTITITIIVSDPSSTQEVSGTFELILDTETKDESSDSYVEGEGHGLDDEGYGLDDEGHSLEDEGPSLEEEEAAP</sequence>
<proteinExistence type="predicted"/>
<protein>
    <submittedName>
        <fullName evidence="2">Uncharacterized protein</fullName>
    </submittedName>
</protein>
<organism evidence="2">
    <name type="scientific">Tanacetum cinerariifolium</name>
    <name type="common">Dalmatian daisy</name>
    <name type="synonym">Chrysanthemum cinerariifolium</name>
    <dbReference type="NCBI Taxonomy" id="118510"/>
    <lineage>
        <taxon>Eukaryota</taxon>
        <taxon>Viridiplantae</taxon>
        <taxon>Streptophyta</taxon>
        <taxon>Embryophyta</taxon>
        <taxon>Tracheophyta</taxon>
        <taxon>Spermatophyta</taxon>
        <taxon>Magnoliopsida</taxon>
        <taxon>eudicotyledons</taxon>
        <taxon>Gunneridae</taxon>
        <taxon>Pentapetalae</taxon>
        <taxon>asterids</taxon>
        <taxon>campanulids</taxon>
        <taxon>Asterales</taxon>
        <taxon>Asteraceae</taxon>
        <taxon>Asteroideae</taxon>
        <taxon>Anthemideae</taxon>
        <taxon>Anthemidinae</taxon>
        <taxon>Tanacetum</taxon>
    </lineage>
</organism>
<dbReference type="AlphaFoldDB" id="A0A699R8A7"/>
<evidence type="ECO:0000256" key="1">
    <source>
        <dbReference type="SAM" id="MobiDB-lite"/>
    </source>
</evidence>
<feature type="region of interest" description="Disordered" evidence="1">
    <location>
        <begin position="38"/>
        <end position="85"/>
    </location>
</feature>
<comment type="caution">
    <text evidence="2">The sequence shown here is derived from an EMBL/GenBank/DDBJ whole genome shotgun (WGS) entry which is preliminary data.</text>
</comment>
<reference evidence="2" key="1">
    <citation type="journal article" date="2019" name="Sci. Rep.">
        <title>Draft genome of Tanacetum cinerariifolium, the natural source of mosquito coil.</title>
        <authorList>
            <person name="Yamashiro T."/>
            <person name="Shiraishi A."/>
            <person name="Satake H."/>
            <person name="Nakayama K."/>
        </authorList>
    </citation>
    <scope>NUCLEOTIDE SEQUENCE</scope>
</reference>
<dbReference type="EMBL" id="BKCJ011082046">
    <property type="protein sequence ID" value="GFC81955.1"/>
    <property type="molecule type" value="Genomic_DNA"/>
</dbReference>